<protein>
    <submittedName>
        <fullName evidence="2">DUF3794 domain-containing protein</fullName>
    </submittedName>
</protein>
<dbReference type="AlphaFoldDB" id="A0A412B082"/>
<organism evidence="2 3">
    <name type="scientific">[Clostridium] leptum</name>
    <dbReference type="NCBI Taxonomy" id="1535"/>
    <lineage>
        <taxon>Bacteria</taxon>
        <taxon>Bacillati</taxon>
        <taxon>Bacillota</taxon>
        <taxon>Clostridia</taxon>
        <taxon>Eubacteriales</taxon>
        <taxon>Oscillospiraceae</taxon>
        <taxon>Oscillospiraceae incertae sedis</taxon>
    </lineage>
</organism>
<evidence type="ECO:0000259" key="1">
    <source>
        <dbReference type="Pfam" id="PF12673"/>
    </source>
</evidence>
<accession>A0A412B082</accession>
<dbReference type="Pfam" id="PF12673">
    <property type="entry name" value="SipL"/>
    <property type="match status" value="2"/>
</dbReference>
<dbReference type="EMBL" id="QRTC01000004">
    <property type="protein sequence ID" value="RGQ43778.1"/>
    <property type="molecule type" value="Genomic_DNA"/>
</dbReference>
<dbReference type="Proteomes" id="UP000284751">
    <property type="component" value="Unassembled WGS sequence"/>
</dbReference>
<evidence type="ECO:0000313" key="3">
    <source>
        <dbReference type="Proteomes" id="UP000284751"/>
    </source>
</evidence>
<gene>
    <name evidence="2" type="ORF">DWY99_02250</name>
</gene>
<proteinExistence type="predicted"/>
<evidence type="ECO:0000313" key="2">
    <source>
        <dbReference type="EMBL" id="RGQ43778.1"/>
    </source>
</evidence>
<name>A0A412B082_9FIRM</name>
<comment type="caution">
    <text evidence="2">The sequence shown here is derived from an EMBL/GenBank/DDBJ whole genome shotgun (WGS) entry which is preliminary data.</text>
</comment>
<dbReference type="InterPro" id="IPR024300">
    <property type="entry name" value="SipL_SPOCS_dom"/>
</dbReference>
<sequence length="516" mass="56782">MEYRVMKGEIPVCETILDTSAEQPIDLDFSLPDYCPDIQKILKCQVYPTITEQTISDRLDVEGEVLVKLLYLDSGKKAVRCCEYASPFSTPIALKKAPENPSSVVTYLNTKVDYVNCRAVSPRKLDIHGAFSIQARVVSTVMQSIVSSIEEEDIQQKVSKVTLSRVSSMAQQSFTVNEVLELGQGKPEAEAIVRTDASALVEDVKVVADKLIVKGEALIKVLYMGSIENGTLETMEFSIPVSQIVDAPGTDEGCLCDARLSVMGCSLQIRTDSDGADTLLSCEMKLMATAVSYREEEAQIVTDAYSTKYELNLEYQTANLEQLLEVISDNVPCKSTVEIKEGGASGVIDVWSDFASCTAVKGENGQLNLKGKFNLCVLAVNSEGEPVYLEKMADFEFTKERASLPENLRCETGCFVSSVTYRINGSGGLEIRAEVRVRTLIYQSVACKAVCGVSADESRPRQKDEAASLILYYAEKNENVWDIARNYCTGAQAILAENDLDEEILSERRMLFIPLS</sequence>
<feature type="domain" description="SipL SPOCS" evidence="1">
    <location>
        <begin position="190"/>
        <end position="269"/>
    </location>
</feature>
<reference evidence="2 3" key="1">
    <citation type="submission" date="2018-08" db="EMBL/GenBank/DDBJ databases">
        <title>A genome reference for cultivated species of the human gut microbiota.</title>
        <authorList>
            <person name="Zou Y."/>
            <person name="Xue W."/>
            <person name="Luo G."/>
        </authorList>
    </citation>
    <scope>NUCLEOTIDE SEQUENCE [LARGE SCALE GENOMIC DNA]</scope>
    <source>
        <strain evidence="2 3">AF28-26</strain>
    </source>
</reference>
<feature type="domain" description="SipL SPOCS" evidence="1">
    <location>
        <begin position="37"/>
        <end position="118"/>
    </location>
</feature>